<dbReference type="PANTHER" id="PTHR33392">
    <property type="entry name" value="POLYISOPRENYL-TEICHOIC ACID--PEPTIDOGLYCAN TEICHOIC ACID TRANSFERASE TAGU"/>
    <property type="match status" value="1"/>
</dbReference>
<evidence type="ECO:0008006" key="3">
    <source>
        <dbReference type="Google" id="ProtNLM"/>
    </source>
</evidence>
<evidence type="ECO:0000313" key="2">
    <source>
        <dbReference type="Proteomes" id="UP000231436"/>
    </source>
</evidence>
<comment type="caution">
    <text evidence="1">The sequence shown here is derived from an EMBL/GenBank/DDBJ whole genome shotgun (WGS) entry which is preliminary data.</text>
</comment>
<dbReference type="Gene3D" id="3.30.420.590">
    <property type="match status" value="1"/>
</dbReference>
<gene>
    <name evidence="1" type="ORF">COV05_00845</name>
</gene>
<dbReference type="Proteomes" id="UP000231436">
    <property type="component" value="Unassembled WGS sequence"/>
</dbReference>
<dbReference type="InterPro" id="IPR050922">
    <property type="entry name" value="LytR/CpsA/Psr_CW_biosynth"/>
</dbReference>
<dbReference type="EMBL" id="PFEU01000006">
    <property type="protein sequence ID" value="PJE77143.1"/>
    <property type="molecule type" value="Genomic_DNA"/>
</dbReference>
<dbReference type="PANTHER" id="PTHR33392:SF6">
    <property type="entry name" value="POLYISOPRENYL-TEICHOIC ACID--PEPTIDOGLYCAN TEICHOIC ACID TRANSFERASE TAGU"/>
    <property type="match status" value="1"/>
</dbReference>
<protein>
    <recommendedName>
        <fullName evidence="3">Cell envelope-related transcriptional attenuator domain-containing protein</fullName>
    </recommendedName>
</protein>
<evidence type="ECO:0000313" key="1">
    <source>
        <dbReference type="EMBL" id="PJE77143.1"/>
    </source>
</evidence>
<proteinExistence type="predicted"/>
<name>A0A2M8LI74_9BACT</name>
<organism evidence="1 2">
    <name type="scientific">Candidatus Uhrbacteria bacterium CG10_big_fil_rev_8_21_14_0_10_48_16</name>
    <dbReference type="NCBI Taxonomy" id="1975038"/>
    <lineage>
        <taxon>Bacteria</taxon>
        <taxon>Candidatus Uhriibacteriota</taxon>
    </lineage>
</organism>
<accession>A0A2M8LI74</accession>
<sequence>MLRRKFFLAFFLVTLILFCGLSLIGWVYTSQRHQAQILLQNEIQSVIDQRIDLQTQETTSDLFGEDDLVSILLLGLDARAGSDVAHCDVIQFIELNRKNDRVRITAIPRGTFALLPEAGHVPSDYYVSNACAIGGLEYGMTQIEQILGKQTDYVVMVGFSKALGIFRLLQLPTTETLQWLRARHAYAIGEPQRAHNHSTFLKQLLTQDTISQFTALEYILYKLVDTDLTFSQAQELSRVVVAMELSKYPERVELSMKPEYLVQEVAYDPEMLTTFLESPFNPPEGASKEEIQQEIIDIITMNLHDPILVERMFEQQLWWQLEDASMRESMHFTLLETYLSQKKEEEERQTLLADYIIEMEALGETNWAERGRALLTLTF</sequence>
<reference evidence="2" key="1">
    <citation type="submission" date="2017-09" db="EMBL/GenBank/DDBJ databases">
        <title>Depth-based differentiation of microbial function through sediment-hosted aquifers and enrichment of novel symbionts in the deep terrestrial subsurface.</title>
        <authorList>
            <person name="Probst A.J."/>
            <person name="Ladd B."/>
            <person name="Jarett J.K."/>
            <person name="Geller-Mcgrath D.E."/>
            <person name="Sieber C.M.K."/>
            <person name="Emerson J.B."/>
            <person name="Anantharaman K."/>
            <person name="Thomas B.C."/>
            <person name="Malmstrom R."/>
            <person name="Stieglmeier M."/>
            <person name="Klingl A."/>
            <person name="Woyke T."/>
            <person name="Ryan C.M."/>
            <person name="Banfield J.F."/>
        </authorList>
    </citation>
    <scope>NUCLEOTIDE SEQUENCE [LARGE SCALE GENOMIC DNA]</scope>
</reference>
<dbReference type="AlphaFoldDB" id="A0A2M8LI74"/>